<accession>A0A9P9XSU3</accession>
<gene>
    <name evidence="1" type="ORF">CABS02_01028</name>
</gene>
<sequence>MGMGLTEVIPSRIMPSSTSSFTGYGNDNKDNVWSMVAPPELTIAELLILHSSVETSEIASVWKLRGVVEVQSSLWKWEADMFMTQRKSRREPTIISRTFDRKGLWLESNDELIGQTSEK</sequence>
<proteinExistence type="predicted"/>
<reference evidence="1" key="1">
    <citation type="submission" date="2019-01" db="EMBL/GenBank/DDBJ databases">
        <title>Colletotrichum abscissum LGMF1257.</title>
        <authorList>
            <person name="Baroncelli R."/>
        </authorList>
    </citation>
    <scope>NUCLEOTIDE SEQUENCE</scope>
    <source>
        <strain evidence="1">Ca142</strain>
    </source>
</reference>
<name>A0A9P9XSU3_9PEZI</name>
<keyword evidence="2" id="KW-1185">Reference proteome</keyword>
<evidence type="ECO:0000313" key="2">
    <source>
        <dbReference type="Proteomes" id="UP001056436"/>
    </source>
</evidence>
<dbReference type="EMBL" id="SDAQ01000002">
    <property type="protein sequence ID" value="KAI3558988.1"/>
    <property type="molecule type" value="Genomic_DNA"/>
</dbReference>
<comment type="caution">
    <text evidence="1">The sequence shown here is derived from an EMBL/GenBank/DDBJ whole genome shotgun (WGS) entry which is preliminary data.</text>
</comment>
<protein>
    <submittedName>
        <fullName evidence="1">Uncharacterized protein</fullName>
    </submittedName>
</protein>
<dbReference type="AlphaFoldDB" id="A0A9P9XSU3"/>
<evidence type="ECO:0000313" key="1">
    <source>
        <dbReference type="EMBL" id="KAI3558988.1"/>
    </source>
</evidence>
<organism evidence="1 2">
    <name type="scientific">Colletotrichum abscissum</name>
    <dbReference type="NCBI Taxonomy" id="1671311"/>
    <lineage>
        <taxon>Eukaryota</taxon>
        <taxon>Fungi</taxon>
        <taxon>Dikarya</taxon>
        <taxon>Ascomycota</taxon>
        <taxon>Pezizomycotina</taxon>
        <taxon>Sordariomycetes</taxon>
        <taxon>Hypocreomycetidae</taxon>
        <taxon>Glomerellales</taxon>
        <taxon>Glomerellaceae</taxon>
        <taxon>Colletotrichum</taxon>
        <taxon>Colletotrichum acutatum species complex</taxon>
    </lineage>
</organism>
<dbReference type="Proteomes" id="UP001056436">
    <property type="component" value="Unassembled WGS sequence"/>
</dbReference>